<feature type="compositionally biased region" description="Basic and acidic residues" evidence="1">
    <location>
        <begin position="42"/>
        <end position="54"/>
    </location>
</feature>
<dbReference type="OrthoDB" id="9812459at2"/>
<feature type="region of interest" description="Disordered" evidence="1">
    <location>
        <begin position="39"/>
        <end position="67"/>
    </location>
</feature>
<dbReference type="InterPro" id="IPR041374">
    <property type="entry name" value="BaeRF_family12"/>
</dbReference>
<dbReference type="Proteomes" id="UP000198634">
    <property type="component" value="Unassembled WGS sequence"/>
</dbReference>
<dbReference type="RefSeq" id="WP_090270408.1">
    <property type="nucleotide sequence ID" value="NZ_FOEP01000010.1"/>
</dbReference>
<dbReference type="EMBL" id="FOEP01000010">
    <property type="protein sequence ID" value="SEQ66272.1"/>
    <property type="molecule type" value="Genomic_DNA"/>
</dbReference>
<reference evidence="2 3" key="1">
    <citation type="submission" date="2016-10" db="EMBL/GenBank/DDBJ databases">
        <authorList>
            <person name="de Groot N.N."/>
        </authorList>
    </citation>
    <scope>NUCLEOTIDE SEQUENCE [LARGE SCALE GENOMIC DNA]</scope>
    <source>
        <strain evidence="2 3">DSM 22007</strain>
    </source>
</reference>
<dbReference type="STRING" id="657014.SAMN04488092_110104"/>
<dbReference type="AlphaFoldDB" id="A0A1H9HVL1"/>
<gene>
    <name evidence="2" type="ORF">SAMN04488092_110104</name>
</gene>
<name>A0A1H9HVL1_9RHOB</name>
<proteinExistence type="predicted"/>
<sequence length="152" mass="16590">MTKLTQGTWVLVADGKKALFLENITDEKDPNLKVVRVQQQDNPRDGEQTSDRPGHTVTAGGGGRRAAMEGADWHQIAEDTFAAEIADILYQRAHAGAFRHLVLVAPPKTLGELRKHLHAEVTACVVAEIAKDLTNHPMPEVEKLVKADIAEA</sequence>
<evidence type="ECO:0000313" key="3">
    <source>
        <dbReference type="Proteomes" id="UP000198634"/>
    </source>
</evidence>
<keyword evidence="3" id="KW-1185">Reference proteome</keyword>
<evidence type="ECO:0000256" key="1">
    <source>
        <dbReference type="SAM" id="MobiDB-lite"/>
    </source>
</evidence>
<protein>
    <submittedName>
        <fullName evidence="2">Protein required for attachment to host cells</fullName>
    </submittedName>
</protein>
<evidence type="ECO:0000313" key="2">
    <source>
        <dbReference type="EMBL" id="SEQ66272.1"/>
    </source>
</evidence>
<dbReference type="Pfam" id="PF18856">
    <property type="entry name" value="baeRF_family12"/>
    <property type="match status" value="1"/>
</dbReference>
<accession>A0A1H9HVL1</accession>
<organism evidence="2 3">
    <name type="scientific">Thalassovita taeanensis</name>
    <dbReference type="NCBI Taxonomy" id="657014"/>
    <lineage>
        <taxon>Bacteria</taxon>
        <taxon>Pseudomonadati</taxon>
        <taxon>Pseudomonadota</taxon>
        <taxon>Alphaproteobacteria</taxon>
        <taxon>Rhodobacterales</taxon>
        <taxon>Roseobacteraceae</taxon>
        <taxon>Thalassovita</taxon>
    </lineage>
</organism>